<reference evidence="1 2" key="1">
    <citation type="submission" date="2024-01" db="EMBL/GenBank/DDBJ databases">
        <title>Genomic insights into the taxonomy and metabolism of the cyanobacterium Pannus brasiliensis CCIBt3594.</title>
        <authorList>
            <person name="Machado M."/>
            <person name="Botero N.B."/>
            <person name="Andreote A.P.D."/>
            <person name="Feitosa A.M.T."/>
            <person name="Popin R."/>
            <person name="Sivonen K."/>
            <person name="Fiore M.F."/>
        </authorList>
    </citation>
    <scope>NUCLEOTIDE SEQUENCE [LARGE SCALE GENOMIC DNA]</scope>
    <source>
        <strain evidence="1 2">CCIBt3594</strain>
    </source>
</reference>
<sequence length="84" mass="8960">MFLIIHAANPTANGNTRSGKNFAGERGLIFQGEGVARNCFSPETLEIFNVFVPATAGGKIIDILTIPIASVVAREKNRGEDISD</sequence>
<evidence type="ECO:0000313" key="1">
    <source>
        <dbReference type="EMBL" id="MEG3436665.1"/>
    </source>
</evidence>
<gene>
    <name evidence="1" type="ORF">V0288_05990</name>
</gene>
<accession>A0AAW9QFY6</accession>
<dbReference type="EMBL" id="JBAFSM010000009">
    <property type="protein sequence ID" value="MEG3436665.1"/>
    <property type="molecule type" value="Genomic_DNA"/>
</dbReference>
<name>A0AAW9QFY6_9CHRO</name>
<protein>
    <submittedName>
        <fullName evidence="1">Uncharacterized protein</fullName>
    </submittedName>
</protein>
<evidence type="ECO:0000313" key="2">
    <source>
        <dbReference type="Proteomes" id="UP001328733"/>
    </source>
</evidence>
<organism evidence="1 2">
    <name type="scientific">Pannus brasiliensis CCIBt3594</name>
    <dbReference type="NCBI Taxonomy" id="1427578"/>
    <lineage>
        <taxon>Bacteria</taxon>
        <taxon>Bacillati</taxon>
        <taxon>Cyanobacteriota</taxon>
        <taxon>Cyanophyceae</taxon>
        <taxon>Oscillatoriophycideae</taxon>
        <taxon>Chroococcales</taxon>
        <taxon>Microcystaceae</taxon>
        <taxon>Pannus</taxon>
    </lineage>
</organism>
<proteinExistence type="predicted"/>
<comment type="caution">
    <text evidence="1">The sequence shown here is derived from an EMBL/GenBank/DDBJ whole genome shotgun (WGS) entry which is preliminary data.</text>
</comment>
<dbReference type="AlphaFoldDB" id="A0AAW9QFY6"/>
<keyword evidence="2" id="KW-1185">Reference proteome</keyword>
<dbReference type="Proteomes" id="UP001328733">
    <property type="component" value="Unassembled WGS sequence"/>
</dbReference>